<dbReference type="EMBL" id="LKAQ01000004">
    <property type="protein sequence ID" value="OIQ49056.1"/>
    <property type="molecule type" value="Genomic_DNA"/>
</dbReference>
<evidence type="ECO:0000313" key="1">
    <source>
        <dbReference type="EMBL" id="OIQ49056.1"/>
    </source>
</evidence>
<evidence type="ECO:0000313" key="2">
    <source>
        <dbReference type="Proteomes" id="UP000181901"/>
    </source>
</evidence>
<protein>
    <recommendedName>
        <fullName evidence="3">GIY-YIG domain-containing protein</fullName>
    </recommendedName>
</protein>
<dbReference type="AlphaFoldDB" id="A0A1J5N2N4"/>
<sequence>MKNERYLVDHPLWRKKVDSSLFESRGTAIPKWASQMWGIPTLFSGCRSKKNQCSEVVIRYKGNGYAGFVTEKAKGRKTPHFRLWYEDDLLAQLKDVFLMSFMRDIERRLRKVRKGLEEEIPFWEFLDIEFDQARKEFFFTAHYTQLPTFPELFKRLASSPVIKEIDDAAFGKKRSRAYQQNWRPREELDYELGATNVIYYLIDTNKRELYVGEAGKLVQRLRQRYEVIPNWDYYRYEKLPAELADNRKTIEEVIIRAFAAVLPNRTRFQTKRIAEFMLVNRDVRG</sequence>
<dbReference type="OrthoDB" id="5495586at2"/>
<reference evidence="1 2" key="1">
    <citation type="submission" date="2015-09" db="EMBL/GenBank/DDBJ databases">
        <title>Genome of Desulfovibrio dechloracetivorans BerOc1, a mercury methylating strain isolated from highly hydrocarbons and metals contaminated coastal sediments.</title>
        <authorList>
            <person name="Goni Urriza M."/>
            <person name="Gassie C."/>
            <person name="Bouchez O."/>
            <person name="Klopp C."/>
            <person name="Ranchou-Peyruse A."/>
            <person name="Remy G."/>
        </authorList>
    </citation>
    <scope>NUCLEOTIDE SEQUENCE [LARGE SCALE GENOMIC DNA]</scope>
    <source>
        <strain evidence="1 2">BerOc1</strain>
    </source>
</reference>
<proteinExistence type="predicted"/>
<dbReference type="Proteomes" id="UP000181901">
    <property type="component" value="Unassembled WGS sequence"/>
</dbReference>
<keyword evidence="2" id="KW-1185">Reference proteome</keyword>
<comment type="caution">
    <text evidence="1">The sequence shown here is derived from an EMBL/GenBank/DDBJ whole genome shotgun (WGS) entry which is preliminary data.</text>
</comment>
<accession>A0A1J5N2N4</accession>
<gene>
    <name evidence="1" type="ORF">BerOc1_00975</name>
</gene>
<evidence type="ECO:0008006" key="3">
    <source>
        <dbReference type="Google" id="ProtNLM"/>
    </source>
</evidence>
<dbReference type="RefSeq" id="WP_071544609.1">
    <property type="nucleotide sequence ID" value="NZ_LKAQ01000004.1"/>
</dbReference>
<organism evidence="1 2">
    <name type="scientific">Pseudodesulfovibrio hydrargyri</name>
    <dbReference type="NCBI Taxonomy" id="2125990"/>
    <lineage>
        <taxon>Bacteria</taxon>
        <taxon>Pseudomonadati</taxon>
        <taxon>Thermodesulfobacteriota</taxon>
        <taxon>Desulfovibrionia</taxon>
        <taxon>Desulfovibrionales</taxon>
        <taxon>Desulfovibrionaceae</taxon>
    </lineage>
</organism>
<name>A0A1J5N2N4_9BACT</name>